<comment type="caution">
    <text evidence="5">The sequence shown here is derived from an EMBL/GenBank/DDBJ whole genome shotgun (WGS) entry which is preliminary data.</text>
</comment>
<dbReference type="Pfam" id="PF13411">
    <property type="entry name" value="MerR_1"/>
    <property type="match status" value="1"/>
</dbReference>
<evidence type="ECO:0000313" key="6">
    <source>
        <dbReference type="Proteomes" id="UP001108123"/>
    </source>
</evidence>
<organism evidence="5 6">
    <name type="scientific">Anaerosalibacter bizertensis</name>
    <dbReference type="NCBI Taxonomy" id="932217"/>
    <lineage>
        <taxon>Bacteria</taxon>
        <taxon>Bacillati</taxon>
        <taxon>Bacillota</taxon>
        <taxon>Tissierellia</taxon>
        <taxon>Tissierellales</taxon>
        <taxon>Sporanaerobacteraceae</taxon>
        <taxon>Anaerosalibacter</taxon>
    </lineage>
</organism>
<protein>
    <submittedName>
        <fullName evidence="5">MerR family transcriptional regulator</fullName>
    </submittedName>
</protein>
<dbReference type="SMART" id="SM00422">
    <property type="entry name" value="HTH_MERR"/>
    <property type="match status" value="1"/>
</dbReference>
<dbReference type="GO" id="GO:0003677">
    <property type="term" value="F:DNA binding"/>
    <property type="evidence" value="ECO:0007669"/>
    <property type="project" value="UniProtKB-KW"/>
</dbReference>
<reference evidence="5" key="1">
    <citation type="submission" date="2022-01" db="EMBL/GenBank/DDBJ databases">
        <title>Collection of gut derived symbiotic bacterial strains cultured from healthy donors.</title>
        <authorList>
            <person name="Lin H."/>
            <person name="Kohout C."/>
            <person name="Waligurski E."/>
            <person name="Pamer E.G."/>
        </authorList>
    </citation>
    <scope>NUCLEOTIDE SEQUENCE</scope>
    <source>
        <strain evidence="5">MSK.14.39</strain>
    </source>
</reference>
<evidence type="ECO:0000256" key="2">
    <source>
        <dbReference type="ARBA" id="ARBA00023125"/>
    </source>
</evidence>
<name>A0A9Q4AEP3_9FIRM</name>
<dbReference type="Gene3D" id="1.10.1660.10">
    <property type="match status" value="1"/>
</dbReference>
<dbReference type="PROSITE" id="PS50937">
    <property type="entry name" value="HTH_MERR_2"/>
    <property type="match status" value="1"/>
</dbReference>
<keyword evidence="2" id="KW-0238">DNA-binding</keyword>
<evidence type="ECO:0000313" key="5">
    <source>
        <dbReference type="EMBL" id="MCG4566087.1"/>
    </source>
</evidence>
<keyword evidence="1" id="KW-0805">Transcription regulation</keyword>
<dbReference type="RefSeq" id="WP_226808707.1">
    <property type="nucleotide sequence ID" value="NZ_JAJBNW010000097.1"/>
</dbReference>
<keyword evidence="3" id="KW-0804">Transcription</keyword>
<dbReference type="Proteomes" id="UP001108123">
    <property type="component" value="Unassembled WGS sequence"/>
</dbReference>
<dbReference type="GO" id="GO:0003700">
    <property type="term" value="F:DNA-binding transcription factor activity"/>
    <property type="evidence" value="ECO:0007669"/>
    <property type="project" value="InterPro"/>
</dbReference>
<accession>A0A9Q4AEP3</accession>
<feature type="domain" description="HTH merR-type" evidence="4">
    <location>
        <begin position="1"/>
        <end position="68"/>
    </location>
</feature>
<dbReference type="PANTHER" id="PTHR30204:SF94">
    <property type="entry name" value="HEAVY METAL-DEPENDENT TRANSCRIPTIONAL REGULATOR HI_0293-RELATED"/>
    <property type="match status" value="1"/>
</dbReference>
<dbReference type="CDD" id="cd00592">
    <property type="entry name" value="HTH_MerR-like"/>
    <property type="match status" value="1"/>
</dbReference>
<proteinExistence type="predicted"/>
<dbReference type="PANTHER" id="PTHR30204">
    <property type="entry name" value="REDOX-CYCLING DRUG-SENSING TRANSCRIPTIONAL ACTIVATOR SOXR"/>
    <property type="match status" value="1"/>
</dbReference>
<dbReference type="SUPFAM" id="SSF46955">
    <property type="entry name" value="Putative DNA-binding domain"/>
    <property type="match status" value="1"/>
</dbReference>
<keyword evidence="6" id="KW-1185">Reference proteome</keyword>
<dbReference type="InterPro" id="IPR047057">
    <property type="entry name" value="MerR_fam"/>
</dbReference>
<dbReference type="InterPro" id="IPR009061">
    <property type="entry name" value="DNA-bd_dom_put_sf"/>
</dbReference>
<evidence type="ECO:0000259" key="4">
    <source>
        <dbReference type="PROSITE" id="PS50937"/>
    </source>
</evidence>
<sequence>MLIKDICQETGLTKKAVEYYQQKGLISPEIRENGYRYFSQGDVEKLKKIALLRKFDLSIEEISKVLCSQSPNTVLREIKYQKEIEHNNEKKKLELLEGLIQGEDRETIESGLNRLFEQSTIKQRLLNIFPGYYGRFISIHFGQFLNIELEREEQKEAYQIIVTFLDEVESFVIPTDLQNIIDTVTSTIDDADVYKLSSGWTNAVNDFDTYYNENQEILEQYIEYKKTKEYRESDAARLMELFRKFGETSGYYDIFIPAMRKLSPIYNDYYEKLLETNERLIAKHPEIQDWYQR</sequence>
<evidence type="ECO:0000256" key="3">
    <source>
        <dbReference type="ARBA" id="ARBA00023163"/>
    </source>
</evidence>
<evidence type="ECO:0000256" key="1">
    <source>
        <dbReference type="ARBA" id="ARBA00023015"/>
    </source>
</evidence>
<dbReference type="EMBL" id="JAKNID010000099">
    <property type="protein sequence ID" value="MCG4566087.1"/>
    <property type="molecule type" value="Genomic_DNA"/>
</dbReference>
<dbReference type="InterPro" id="IPR000551">
    <property type="entry name" value="MerR-type_HTH_dom"/>
</dbReference>
<gene>
    <name evidence="5" type="ORF">L0P62_11665</name>
</gene>
<dbReference type="AlphaFoldDB" id="A0A9Q4AEP3"/>